<dbReference type="Proteomes" id="UP000774804">
    <property type="component" value="Unassembled WGS sequence"/>
</dbReference>
<name>A0A8T1I6Y4_9STRA</name>
<organism evidence="3 4">
    <name type="scientific">Phytophthora cactorum</name>
    <dbReference type="NCBI Taxonomy" id="29920"/>
    <lineage>
        <taxon>Eukaryota</taxon>
        <taxon>Sar</taxon>
        <taxon>Stramenopiles</taxon>
        <taxon>Oomycota</taxon>
        <taxon>Peronosporomycetes</taxon>
        <taxon>Peronosporales</taxon>
        <taxon>Peronosporaceae</taxon>
        <taxon>Phytophthora</taxon>
    </lineage>
</organism>
<proteinExistence type="predicted"/>
<gene>
    <name evidence="1" type="ORF">PC115_g22149</name>
    <name evidence="2" type="ORF">PC117_g13678</name>
    <name evidence="3" type="ORF">PC129_g9161</name>
</gene>
<protein>
    <submittedName>
        <fullName evidence="3">Uncharacterized protein</fullName>
    </submittedName>
</protein>
<evidence type="ECO:0000313" key="1">
    <source>
        <dbReference type="EMBL" id="KAG2881696.1"/>
    </source>
</evidence>
<sequence>MRRAVHVVEGHNFQPVWARQVCVENTLLSAGALLARWKVVSAENVEETGAAERAGP</sequence>
<evidence type="ECO:0000313" key="2">
    <source>
        <dbReference type="EMBL" id="KAG2930608.1"/>
    </source>
</evidence>
<dbReference type="Proteomes" id="UP000760860">
    <property type="component" value="Unassembled WGS sequence"/>
</dbReference>
<evidence type="ECO:0000313" key="3">
    <source>
        <dbReference type="EMBL" id="KAG3220073.1"/>
    </source>
</evidence>
<dbReference type="EMBL" id="RCMI01001741">
    <property type="protein sequence ID" value="KAG2881696.1"/>
    <property type="molecule type" value="Genomic_DNA"/>
</dbReference>
<dbReference type="EMBL" id="RCMV01000281">
    <property type="protein sequence ID" value="KAG3220073.1"/>
    <property type="molecule type" value="Genomic_DNA"/>
</dbReference>
<dbReference type="EMBL" id="RCMK01000407">
    <property type="protein sequence ID" value="KAG2930608.1"/>
    <property type="molecule type" value="Genomic_DNA"/>
</dbReference>
<dbReference type="AlphaFoldDB" id="A0A8T1I6Y4"/>
<evidence type="ECO:0000313" key="4">
    <source>
        <dbReference type="Proteomes" id="UP000760860"/>
    </source>
</evidence>
<dbReference type="Proteomes" id="UP000736787">
    <property type="component" value="Unassembled WGS sequence"/>
</dbReference>
<accession>A0A8T1I6Y4</accession>
<comment type="caution">
    <text evidence="3">The sequence shown here is derived from an EMBL/GenBank/DDBJ whole genome shotgun (WGS) entry which is preliminary data.</text>
</comment>
<reference evidence="3" key="1">
    <citation type="submission" date="2018-05" db="EMBL/GenBank/DDBJ databases">
        <title>Effector identification in a new, highly contiguous assembly of the strawberry crown rot pathogen Phytophthora cactorum.</title>
        <authorList>
            <person name="Armitage A.D."/>
            <person name="Nellist C.F."/>
            <person name="Bates H."/>
            <person name="Vickerstaff R.J."/>
            <person name="Harrison R.J."/>
        </authorList>
    </citation>
    <scope>NUCLEOTIDE SEQUENCE</scope>
    <source>
        <strain evidence="1">4032</strain>
        <strain evidence="2">4040</strain>
        <strain evidence="3">P421</strain>
    </source>
</reference>